<evidence type="ECO:0000256" key="6">
    <source>
        <dbReference type="PIRNR" id="PIRNR000139"/>
    </source>
</evidence>
<reference evidence="8" key="1">
    <citation type="submission" date="2020-08" db="EMBL/GenBank/DDBJ databases">
        <title>Whole genome shotgun sequence of Actinocatenispora sera NBRC 101916.</title>
        <authorList>
            <person name="Komaki H."/>
            <person name="Tamura T."/>
        </authorList>
    </citation>
    <scope>NUCLEOTIDE SEQUENCE</scope>
    <source>
        <strain evidence="8">NBRC 101916</strain>
    </source>
</reference>
<dbReference type="KEGG" id="aser:Asera_17700"/>
<dbReference type="Proteomes" id="UP000680750">
    <property type="component" value="Chromosome"/>
</dbReference>
<evidence type="ECO:0000256" key="1">
    <source>
        <dbReference type="ARBA" id="ARBA00022485"/>
    </source>
</evidence>
<comment type="catalytic activity">
    <reaction evidence="6">
        <text>(R)-lactate + A = pyruvate + AH2</text>
        <dbReference type="Rhea" id="RHEA:15089"/>
        <dbReference type="ChEBI" id="CHEBI:13193"/>
        <dbReference type="ChEBI" id="CHEBI:15361"/>
        <dbReference type="ChEBI" id="CHEBI:16004"/>
        <dbReference type="ChEBI" id="CHEBI:17499"/>
    </reaction>
</comment>
<comment type="cofactor">
    <cofactor evidence="6">
        <name>[4Fe-4S] cluster</name>
        <dbReference type="ChEBI" id="CHEBI:49883"/>
    </cofactor>
    <text evidence="6">Binds 2 [4Fe-4S] clusters.</text>
</comment>
<keyword evidence="9" id="KW-1185">Reference proteome</keyword>
<sequence>MTSEPDVLGAFDADHPPSRSLADDCVHCGFCLPSCPTYVLWGEEMDSPRGRIHLIQQGLSGEPLSDAMAGHFDACLGCLACVTACPSGVRYDELLNATRAQIERRHPRTRGERLLRALVFGLFPYPRRLKLLRAPLAAYRATGADRLGHRLARYLPPALATMEELAPPARRAPRLPTRVRARGRRRATVGLLTGCVQSAFFGSVSAATARVLALEGCEVLVPHRQGCCGALSAHTGRRDEAARFARATIDAFEAAGVDYVVTDSAGCGSAMKEYVELLADDPRYAGRAERLSARTRDVTELLVELGPVAPRHPVRRTVAYHDACHLAHAQKIRSAPRQLLRGIPELTLVEPAEAELCCGSAGVYNLLEPEPARELGDRKAERIRATGADLLVAGNPGCLLQITAALRRAGTPIPTAHTIELLDASLRGHVDHGVG</sequence>
<dbReference type="PROSITE" id="PS51379">
    <property type="entry name" value="4FE4S_FER_2"/>
    <property type="match status" value="2"/>
</dbReference>
<name>A0A810KZ05_9ACTN</name>
<dbReference type="RefSeq" id="WP_030449007.1">
    <property type="nucleotide sequence ID" value="NZ_AP023354.1"/>
</dbReference>
<keyword evidence="6" id="KW-0249">Electron transport</keyword>
<comment type="function">
    <text evidence="6">Component of a complex that catalyzes the oxidation of glycolate to glyoxylate.</text>
</comment>
<dbReference type="GO" id="GO:0051539">
    <property type="term" value="F:4 iron, 4 sulfur cluster binding"/>
    <property type="evidence" value="ECO:0007669"/>
    <property type="project" value="UniProtKB-UniRule"/>
</dbReference>
<feature type="domain" description="4Fe-4S ferredoxin-type" evidence="7">
    <location>
        <begin position="66"/>
        <end position="94"/>
    </location>
</feature>
<comment type="catalytic activity">
    <reaction evidence="6">
        <text>glycolate + A = glyoxylate + AH2</text>
        <dbReference type="Rhea" id="RHEA:21264"/>
        <dbReference type="ChEBI" id="CHEBI:13193"/>
        <dbReference type="ChEBI" id="CHEBI:17499"/>
        <dbReference type="ChEBI" id="CHEBI:29805"/>
        <dbReference type="ChEBI" id="CHEBI:36655"/>
        <dbReference type="EC" id="1.1.99.14"/>
    </reaction>
</comment>
<dbReference type="Gene3D" id="1.10.1060.10">
    <property type="entry name" value="Alpha-helical ferredoxin"/>
    <property type="match status" value="1"/>
</dbReference>
<evidence type="ECO:0000256" key="4">
    <source>
        <dbReference type="ARBA" id="ARBA00023004"/>
    </source>
</evidence>
<organism evidence="8 9">
    <name type="scientific">Actinocatenispora sera</name>
    <dbReference type="NCBI Taxonomy" id="390989"/>
    <lineage>
        <taxon>Bacteria</taxon>
        <taxon>Bacillati</taxon>
        <taxon>Actinomycetota</taxon>
        <taxon>Actinomycetes</taxon>
        <taxon>Micromonosporales</taxon>
        <taxon>Micromonosporaceae</taxon>
        <taxon>Actinocatenispora</taxon>
    </lineage>
</organism>
<protein>
    <recommendedName>
        <fullName evidence="6">Glycolate oxidase iron-sulfur subunit</fullName>
        <ecNumber evidence="6">1.1.99.14</ecNumber>
    </recommendedName>
</protein>
<dbReference type="InterPro" id="IPR017896">
    <property type="entry name" value="4Fe4S_Fe-S-bd"/>
</dbReference>
<proteinExistence type="predicted"/>
<dbReference type="Pfam" id="PF02754">
    <property type="entry name" value="CCG"/>
    <property type="match status" value="2"/>
</dbReference>
<keyword evidence="6" id="KW-0813">Transport</keyword>
<dbReference type="Pfam" id="PF13183">
    <property type="entry name" value="Fer4_8"/>
    <property type="match status" value="1"/>
</dbReference>
<keyword evidence="1 6" id="KW-0004">4Fe-4S</keyword>
<dbReference type="InterPro" id="IPR004017">
    <property type="entry name" value="Cys_rich_dom"/>
</dbReference>
<feature type="domain" description="4Fe-4S ferredoxin-type" evidence="7">
    <location>
        <begin position="15"/>
        <end position="45"/>
    </location>
</feature>
<evidence type="ECO:0000256" key="2">
    <source>
        <dbReference type="ARBA" id="ARBA00022723"/>
    </source>
</evidence>
<dbReference type="PIRSF" id="PIRSF000139">
    <property type="entry name" value="Glc_ox_4Fe-4S"/>
    <property type="match status" value="1"/>
</dbReference>
<dbReference type="AlphaFoldDB" id="A0A810KZ05"/>
<dbReference type="InterPro" id="IPR012257">
    <property type="entry name" value="Glc_ox_4Fe-4S"/>
</dbReference>
<dbReference type="GO" id="GO:0046872">
    <property type="term" value="F:metal ion binding"/>
    <property type="evidence" value="ECO:0007669"/>
    <property type="project" value="UniProtKB-UniRule"/>
</dbReference>
<gene>
    <name evidence="8" type="primary">glcF_1</name>
    <name evidence="8" type="ORF">Asera_17700</name>
</gene>
<dbReference type="PANTHER" id="PTHR32479">
    <property type="entry name" value="GLYCOLATE OXIDASE IRON-SULFUR SUBUNIT"/>
    <property type="match status" value="1"/>
</dbReference>
<keyword evidence="5 6" id="KW-0411">Iron-sulfur</keyword>
<dbReference type="EC" id="1.1.99.14" evidence="6"/>
<evidence type="ECO:0000313" key="9">
    <source>
        <dbReference type="Proteomes" id="UP000680750"/>
    </source>
</evidence>
<evidence type="ECO:0000313" key="8">
    <source>
        <dbReference type="EMBL" id="BCJ27662.1"/>
    </source>
</evidence>
<evidence type="ECO:0000259" key="7">
    <source>
        <dbReference type="PROSITE" id="PS51379"/>
    </source>
</evidence>
<dbReference type="GO" id="GO:0019154">
    <property type="term" value="F:glycolate dehydrogenase activity"/>
    <property type="evidence" value="ECO:0007669"/>
    <property type="project" value="UniProtKB-EC"/>
</dbReference>
<keyword evidence="3" id="KW-0677">Repeat</keyword>
<dbReference type="InterPro" id="IPR017900">
    <property type="entry name" value="4Fe4S_Fe_S_CS"/>
</dbReference>
<dbReference type="InterPro" id="IPR009051">
    <property type="entry name" value="Helical_ferredxn"/>
</dbReference>
<dbReference type="SUPFAM" id="SSF54862">
    <property type="entry name" value="4Fe-4S ferredoxins"/>
    <property type="match status" value="1"/>
</dbReference>
<dbReference type="PROSITE" id="PS00198">
    <property type="entry name" value="4FE4S_FER_1"/>
    <property type="match status" value="2"/>
</dbReference>
<keyword evidence="2 6" id="KW-0479">Metal-binding</keyword>
<dbReference type="EMBL" id="AP023354">
    <property type="protein sequence ID" value="BCJ27662.1"/>
    <property type="molecule type" value="Genomic_DNA"/>
</dbReference>
<dbReference type="PANTHER" id="PTHR32479:SF17">
    <property type="entry name" value="GLYCOLATE OXIDASE IRON-SULFUR SUBUNIT"/>
    <property type="match status" value="1"/>
</dbReference>
<accession>A0A810KZ05</accession>
<evidence type="ECO:0000256" key="5">
    <source>
        <dbReference type="ARBA" id="ARBA00023014"/>
    </source>
</evidence>
<evidence type="ECO:0000256" key="3">
    <source>
        <dbReference type="ARBA" id="ARBA00022737"/>
    </source>
</evidence>
<keyword evidence="4 6" id="KW-0408">Iron</keyword>